<reference evidence="2 3" key="1">
    <citation type="journal article" date="2020" name="Nat. Commun.">
        <title>Genome of Tripterygium wilfordii and identification of cytochrome P450 involved in triptolide biosynthesis.</title>
        <authorList>
            <person name="Tu L."/>
            <person name="Su P."/>
            <person name="Zhang Z."/>
            <person name="Gao L."/>
            <person name="Wang J."/>
            <person name="Hu T."/>
            <person name="Zhou J."/>
            <person name="Zhang Y."/>
            <person name="Zhao Y."/>
            <person name="Liu Y."/>
            <person name="Song Y."/>
            <person name="Tong Y."/>
            <person name="Lu Y."/>
            <person name="Yang J."/>
            <person name="Xu C."/>
            <person name="Jia M."/>
            <person name="Peters R.J."/>
            <person name="Huang L."/>
            <person name="Gao W."/>
        </authorList>
    </citation>
    <scope>NUCLEOTIDE SEQUENCE [LARGE SCALE GENOMIC DNA]</scope>
    <source>
        <strain evidence="3">cv. XIE 37</strain>
        <tissue evidence="2">Leaf</tissue>
    </source>
</reference>
<dbReference type="CDD" id="cd03185">
    <property type="entry name" value="GST_C_Tau"/>
    <property type="match status" value="1"/>
</dbReference>
<name>A0A7J7DXB9_TRIWF</name>
<organism evidence="2 3">
    <name type="scientific">Tripterygium wilfordii</name>
    <name type="common">Thunder God vine</name>
    <dbReference type="NCBI Taxonomy" id="458696"/>
    <lineage>
        <taxon>Eukaryota</taxon>
        <taxon>Viridiplantae</taxon>
        <taxon>Streptophyta</taxon>
        <taxon>Embryophyta</taxon>
        <taxon>Tracheophyta</taxon>
        <taxon>Spermatophyta</taxon>
        <taxon>Magnoliopsida</taxon>
        <taxon>eudicotyledons</taxon>
        <taxon>Gunneridae</taxon>
        <taxon>Pentapetalae</taxon>
        <taxon>rosids</taxon>
        <taxon>fabids</taxon>
        <taxon>Celastrales</taxon>
        <taxon>Celastraceae</taxon>
        <taxon>Tripterygium</taxon>
    </lineage>
</organism>
<dbReference type="Pfam" id="PF00043">
    <property type="entry name" value="GST_C"/>
    <property type="match status" value="1"/>
</dbReference>
<sequence>MLKTIEEHGAGETKFFIGDEVGIVDIAFGAIAYWLEIFEEILGVKLLEAHRFPRLAALINNFKKEPIIKENLPDHHDMFVFFKGLIEKKTCLCIIRG</sequence>
<gene>
    <name evidence="2" type="ORF">HS088_TW03G01259</name>
</gene>
<dbReference type="InParanoid" id="A0A7J7DXB9"/>
<evidence type="ECO:0000259" key="1">
    <source>
        <dbReference type="PROSITE" id="PS50405"/>
    </source>
</evidence>
<dbReference type="Gene3D" id="1.20.1050.10">
    <property type="match status" value="1"/>
</dbReference>
<keyword evidence="2" id="KW-0808">Transferase</keyword>
<comment type="caution">
    <text evidence="2">The sequence shown here is derived from an EMBL/GenBank/DDBJ whole genome shotgun (WGS) entry which is preliminary data.</text>
</comment>
<accession>A0A7J7DXB9</accession>
<dbReference type="Proteomes" id="UP000593562">
    <property type="component" value="Unassembled WGS sequence"/>
</dbReference>
<dbReference type="GO" id="GO:0004364">
    <property type="term" value="F:glutathione transferase activity"/>
    <property type="evidence" value="ECO:0007669"/>
    <property type="project" value="InterPro"/>
</dbReference>
<protein>
    <submittedName>
        <fullName evidence="2">Glutathione S-transferase tau 7</fullName>
    </submittedName>
</protein>
<dbReference type="InterPro" id="IPR004046">
    <property type="entry name" value="GST_C"/>
</dbReference>
<dbReference type="AlphaFoldDB" id="A0A7J7DXB9"/>
<dbReference type="GO" id="GO:0006749">
    <property type="term" value="P:glutathione metabolic process"/>
    <property type="evidence" value="ECO:0007669"/>
    <property type="project" value="InterPro"/>
</dbReference>
<feature type="domain" description="GST C-terminal" evidence="1">
    <location>
        <begin position="1"/>
        <end position="92"/>
    </location>
</feature>
<dbReference type="SUPFAM" id="SSF47616">
    <property type="entry name" value="GST C-terminal domain-like"/>
    <property type="match status" value="1"/>
</dbReference>
<keyword evidence="3" id="KW-1185">Reference proteome</keyword>
<dbReference type="PROSITE" id="PS50405">
    <property type="entry name" value="GST_CTER"/>
    <property type="match status" value="1"/>
</dbReference>
<proteinExistence type="predicted"/>
<evidence type="ECO:0000313" key="3">
    <source>
        <dbReference type="Proteomes" id="UP000593562"/>
    </source>
</evidence>
<evidence type="ECO:0000313" key="2">
    <source>
        <dbReference type="EMBL" id="KAF5750919.1"/>
    </source>
</evidence>
<dbReference type="InterPro" id="IPR010987">
    <property type="entry name" value="Glutathione-S-Trfase_C-like"/>
</dbReference>
<dbReference type="InterPro" id="IPR045074">
    <property type="entry name" value="GST_C_Tau"/>
</dbReference>
<dbReference type="EMBL" id="JAAARO010000003">
    <property type="protein sequence ID" value="KAF5750919.1"/>
    <property type="molecule type" value="Genomic_DNA"/>
</dbReference>
<dbReference type="InterPro" id="IPR036282">
    <property type="entry name" value="Glutathione-S-Trfase_C_sf"/>
</dbReference>